<evidence type="ECO:0000313" key="2">
    <source>
        <dbReference type="EMBL" id="KAF3958140.1"/>
    </source>
</evidence>
<sequence length="272" mass="30260">MPISRFLCSSSKRSSTQQALNLLKRCGPSKRIQSCNYTKSSGGFNNGKTRAHSVTSVETQASRSWAAYAVPAALLGFAGLATFVHYNDERRAILKGQGNKSSGNTVKGPTIGGPFTLVDTENRIVTEQNFHGKWVLLYFGYTSSPDVGPEQVQIMAKAVKLLESKYNSEILPVFVTIDPQRDNPSQLRAYLNEFDSRIIGLTGPVSAIRQMAQEYRIYFKKVEEEGDDYLVDSSHNMYLMNPRMDVARCFGVEYDAEELSEAILKAMRSTPT</sequence>
<accession>A0A8J4QT50</accession>
<gene>
    <name evidence="2" type="ORF">CMV_016913</name>
</gene>
<evidence type="ECO:0000256" key="1">
    <source>
        <dbReference type="ARBA" id="ARBA00010996"/>
    </source>
</evidence>
<dbReference type="CDD" id="cd02968">
    <property type="entry name" value="SCO"/>
    <property type="match status" value="1"/>
</dbReference>
<dbReference type="Proteomes" id="UP000737018">
    <property type="component" value="Unassembled WGS sequence"/>
</dbReference>
<comment type="similarity">
    <text evidence="1">Belongs to the SCO1/2 family.</text>
</comment>
<dbReference type="InterPro" id="IPR003782">
    <property type="entry name" value="SCO1/SenC"/>
</dbReference>
<dbReference type="AlphaFoldDB" id="A0A8J4QT50"/>
<protein>
    <submittedName>
        <fullName evidence="2">Uncharacterized protein</fullName>
    </submittedName>
</protein>
<dbReference type="PANTHER" id="PTHR12151:SF1">
    <property type="entry name" value="PROTEIN SCO1 HOMOLOG 2, MITOCHONDRIAL"/>
    <property type="match status" value="1"/>
</dbReference>
<proteinExistence type="inferred from homology"/>
<dbReference type="Pfam" id="PF02630">
    <property type="entry name" value="SCO1-SenC"/>
    <property type="match status" value="1"/>
</dbReference>
<comment type="caution">
    <text evidence="2">The sequence shown here is derived from an EMBL/GenBank/DDBJ whole genome shotgun (WGS) entry which is preliminary data.</text>
</comment>
<keyword evidence="3" id="KW-1185">Reference proteome</keyword>
<name>A0A8J4QT50_9ROSI</name>
<evidence type="ECO:0000313" key="3">
    <source>
        <dbReference type="Proteomes" id="UP000737018"/>
    </source>
</evidence>
<organism evidence="2 3">
    <name type="scientific">Castanea mollissima</name>
    <name type="common">Chinese chestnut</name>
    <dbReference type="NCBI Taxonomy" id="60419"/>
    <lineage>
        <taxon>Eukaryota</taxon>
        <taxon>Viridiplantae</taxon>
        <taxon>Streptophyta</taxon>
        <taxon>Embryophyta</taxon>
        <taxon>Tracheophyta</taxon>
        <taxon>Spermatophyta</taxon>
        <taxon>Magnoliopsida</taxon>
        <taxon>eudicotyledons</taxon>
        <taxon>Gunneridae</taxon>
        <taxon>Pentapetalae</taxon>
        <taxon>rosids</taxon>
        <taxon>fabids</taxon>
        <taxon>Fagales</taxon>
        <taxon>Fagaceae</taxon>
        <taxon>Castanea</taxon>
    </lineage>
</organism>
<reference evidence="2" key="1">
    <citation type="submission" date="2020-03" db="EMBL/GenBank/DDBJ databases">
        <title>Castanea mollissima Vanexum genome sequencing.</title>
        <authorList>
            <person name="Staton M."/>
        </authorList>
    </citation>
    <scope>NUCLEOTIDE SEQUENCE</scope>
    <source>
        <tissue evidence="2">Leaf</tissue>
    </source>
</reference>
<dbReference type="OrthoDB" id="270009at2759"/>
<dbReference type="InterPro" id="IPR036249">
    <property type="entry name" value="Thioredoxin-like_sf"/>
</dbReference>
<dbReference type="EMBL" id="JRKL02002628">
    <property type="protein sequence ID" value="KAF3958140.1"/>
    <property type="molecule type" value="Genomic_DNA"/>
</dbReference>
<dbReference type="FunFam" id="3.40.30.10:FF:000013">
    <property type="entry name" value="Blast:Protein SCO1 homolog, mitochondrial"/>
    <property type="match status" value="1"/>
</dbReference>
<dbReference type="GO" id="GO:0033617">
    <property type="term" value="P:mitochondrial respiratory chain complex IV assembly"/>
    <property type="evidence" value="ECO:0007669"/>
    <property type="project" value="TreeGrafter"/>
</dbReference>
<dbReference type="PANTHER" id="PTHR12151">
    <property type="entry name" value="ELECTRON TRANSPORT PROTIN SCO1/SENC FAMILY MEMBER"/>
    <property type="match status" value="1"/>
</dbReference>
<dbReference type="SUPFAM" id="SSF52833">
    <property type="entry name" value="Thioredoxin-like"/>
    <property type="match status" value="1"/>
</dbReference>
<dbReference type="Gene3D" id="3.40.30.10">
    <property type="entry name" value="Glutaredoxin"/>
    <property type="match status" value="1"/>
</dbReference>
<dbReference type="GO" id="GO:0005739">
    <property type="term" value="C:mitochondrion"/>
    <property type="evidence" value="ECO:0007669"/>
    <property type="project" value="GOC"/>
</dbReference>